<gene>
    <name evidence="1" type="ORF">AVDCRST_MAG56-7176</name>
</gene>
<feature type="non-terminal residue" evidence="1">
    <location>
        <position position="1"/>
    </location>
</feature>
<dbReference type="AlphaFoldDB" id="A0A6J4LAZ8"/>
<protein>
    <submittedName>
        <fullName evidence="1">Uncharacterized protein</fullName>
    </submittedName>
</protein>
<dbReference type="EMBL" id="CADCTQ010000601">
    <property type="protein sequence ID" value="CAA9327056.1"/>
    <property type="molecule type" value="Genomic_DNA"/>
</dbReference>
<evidence type="ECO:0000313" key="1">
    <source>
        <dbReference type="EMBL" id="CAA9327056.1"/>
    </source>
</evidence>
<reference evidence="1" key="1">
    <citation type="submission" date="2020-02" db="EMBL/GenBank/DDBJ databases">
        <authorList>
            <person name="Meier V. D."/>
        </authorList>
    </citation>
    <scope>NUCLEOTIDE SEQUENCE</scope>
    <source>
        <strain evidence="1">AVDCRST_MAG56</strain>
    </source>
</reference>
<sequence>EVVFSISLSSISNLTERTPDPYPVGIGSVCRRFQRSKYRYAGRKCI</sequence>
<feature type="non-terminal residue" evidence="1">
    <location>
        <position position="46"/>
    </location>
</feature>
<name>A0A6J4LAZ8_9SPHI</name>
<proteinExistence type="predicted"/>
<organism evidence="1">
    <name type="scientific">uncultured Cytophagales bacterium</name>
    <dbReference type="NCBI Taxonomy" id="158755"/>
    <lineage>
        <taxon>Bacteria</taxon>
        <taxon>Pseudomonadati</taxon>
        <taxon>Bacteroidota</taxon>
        <taxon>Sphingobacteriia</taxon>
        <taxon>Sphingobacteriales</taxon>
        <taxon>environmental samples</taxon>
    </lineage>
</organism>
<accession>A0A6J4LAZ8</accession>